<gene>
    <name evidence="3" type="ORF">SAMN05216236_10512</name>
</gene>
<dbReference type="Proteomes" id="UP000182466">
    <property type="component" value="Unassembled WGS sequence"/>
</dbReference>
<proteinExistence type="predicted"/>
<dbReference type="STRING" id="999627.SAMN05216236_10512"/>
<dbReference type="AlphaFoldDB" id="A0A1I6ZVP6"/>
<keyword evidence="2" id="KW-0812">Transmembrane</keyword>
<keyword evidence="4" id="KW-1185">Reference proteome</keyword>
<sequence>MDTGYRAESGNALRLNQAVLGGIVVLAITAKIKVPMRPVPVAMGSFAVLFIGARLGQATILGYMLIGALGLDVFAGALAAPRTPDCPSAWCPSPGGGGTDRASAHPPTAGRRGGRASPLNRRTC</sequence>
<evidence type="ECO:0000313" key="3">
    <source>
        <dbReference type="EMBL" id="SFT66778.1"/>
    </source>
</evidence>
<organism evidence="3 4">
    <name type="scientific">Sedimentitalea nanhaiensis</name>
    <dbReference type="NCBI Taxonomy" id="999627"/>
    <lineage>
        <taxon>Bacteria</taxon>
        <taxon>Pseudomonadati</taxon>
        <taxon>Pseudomonadota</taxon>
        <taxon>Alphaproteobacteria</taxon>
        <taxon>Rhodobacterales</taxon>
        <taxon>Paracoccaceae</taxon>
        <taxon>Sedimentitalea</taxon>
    </lineage>
</organism>
<feature type="region of interest" description="Disordered" evidence="1">
    <location>
        <begin position="88"/>
        <end position="124"/>
    </location>
</feature>
<feature type="transmembrane region" description="Helical" evidence="2">
    <location>
        <begin position="12"/>
        <end position="30"/>
    </location>
</feature>
<keyword evidence="2" id="KW-1133">Transmembrane helix</keyword>
<keyword evidence="2" id="KW-0472">Membrane</keyword>
<accession>A0A1I6ZVP6</accession>
<dbReference type="EMBL" id="FPAW01000005">
    <property type="protein sequence ID" value="SFT66778.1"/>
    <property type="molecule type" value="Genomic_DNA"/>
</dbReference>
<dbReference type="OrthoDB" id="9803495at2"/>
<evidence type="ECO:0000256" key="1">
    <source>
        <dbReference type="SAM" id="MobiDB-lite"/>
    </source>
</evidence>
<evidence type="ECO:0000313" key="4">
    <source>
        <dbReference type="Proteomes" id="UP000182466"/>
    </source>
</evidence>
<protein>
    <submittedName>
        <fullName evidence="3">BioY family protein</fullName>
    </submittedName>
</protein>
<reference evidence="3 4" key="1">
    <citation type="submission" date="2016-10" db="EMBL/GenBank/DDBJ databases">
        <authorList>
            <person name="de Groot N.N."/>
        </authorList>
    </citation>
    <scope>NUCLEOTIDE SEQUENCE [LARGE SCALE GENOMIC DNA]</scope>
    <source>
        <strain evidence="3 4">CGMCC 1.10959</strain>
    </source>
</reference>
<dbReference type="RefSeq" id="WP_027260905.1">
    <property type="nucleotide sequence ID" value="NZ_FPAW01000005.1"/>
</dbReference>
<dbReference type="Gene3D" id="1.10.1760.20">
    <property type="match status" value="1"/>
</dbReference>
<dbReference type="eggNOG" id="COG1268">
    <property type="taxonomic scope" value="Bacteria"/>
</dbReference>
<name>A0A1I6ZVP6_9RHOB</name>
<evidence type="ECO:0000256" key="2">
    <source>
        <dbReference type="SAM" id="Phobius"/>
    </source>
</evidence>